<dbReference type="STRING" id="1094466.KQS_07995"/>
<dbReference type="EMBL" id="HE774682">
    <property type="protein sequence ID" value="CCG53543.1"/>
    <property type="molecule type" value="Genomic_DNA"/>
</dbReference>
<keyword evidence="1" id="KW-1133">Transmembrane helix</keyword>
<feature type="transmembrane region" description="Helical" evidence="1">
    <location>
        <begin position="31"/>
        <end position="51"/>
    </location>
</feature>
<proteinExistence type="predicted"/>
<dbReference type="KEGG" id="fin:KQS_07995"/>
<evidence type="ECO:0000313" key="2">
    <source>
        <dbReference type="EMBL" id="CCG53543.1"/>
    </source>
</evidence>
<gene>
    <name evidence="2" type="ordered locus">KQS_07995</name>
</gene>
<keyword evidence="3" id="KW-1185">Reference proteome</keyword>
<evidence type="ECO:0000256" key="1">
    <source>
        <dbReference type="SAM" id="Phobius"/>
    </source>
</evidence>
<organism evidence="2 3">
    <name type="scientific">Flavobacterium indicum (strain DSM 17447 / CIP 109464 / GPTSA100-9)</name>
    <dbReference type="NCBI Taxonomy" id="1094466"/>
    <lineage>
        <taxon>Bacteria</taxon>
        <taxon>Pseudomonadati</taxon>
        <taxon>Bacteroidota</taxon>
        <taxon>Flavobacteriia</taxon>
        <taxon>Flavobacteriales</taxon>
        <taxon>Flavobacteriaceae</taxon>
        <taxon>Flavobacterium</taxon>
    </lineage>
</organism>
<protein>
    <submittedName>
        <fullName evidence="2">Uncharacterized protein</fullName>
    </submittedName>
</protein>
<accession>H8XT01</accession>
<keyword evidence="1" id="KW-0472">Membrane</keyword>
<keyword evidence="1" id="KW-0812">Transmembrane</keyword>
<dbReference type="PATRIC" id="fig|1094466.5.peg.1569"/>
<reference evidence="2 3" key="1">
    <citation type="journal article" date="2012" name="J. Bacteriol.">
        <title>Complete Genome Sequence of Flavobacterium indicum GPSTA100-9T, Isolated from Warm Spring Water.</title>
        <authorList>
            <person name="Barbier P."/>
            <person name="Houel A."/>
            <person name="Loux V."/>
            <person name="Poulain J."/>
            <person name="Bernardet J.F."/>
            <person name="Touchon M."/>
            <person name="Duchaud E."/>
        </authorList>
    </citation>
    <scope>NUCLEOTIDE SEQUENCE [LARGE SCALE GENOMIC DNA]</scope>
    <source>
        <strain evidence="3">DSM 17447 / CIP 109464 / GPTSA100-9</strain>
    </source>
</reference>
<dbReference type="RefSeq" id="WP_014388664.1">
    <property type="nucleotide sequence ID" value="NC_017025.1"/>
</dbReference>
<name>H8XT01_FLAIG</name>
<dbReference type="AlphaFoldDB" id="H8XT01"/>
<evidence type="ECO:0000313" key="3">
    <source>
        <dbReference type="Proteomes" id="UP000007599"/>
    </source>
</evidence>
<reference evidence="3" key="2">
    <citation type="submission" date="2012-03" db="EMBL/GenBank/DDBJ databases">
        <title>Complete genome sequence of Flavobacterium indicum GPTSA100-9T, isolated from warm spring water.</title>
        <authorList>
            <person name="Barbier P."/>
            <person name="Houel A."/>
            <person name="Loux V."/>
            <person name="Poulain J."/>
            <person name="Bernardet J.-F."/>
            <person name="Touchon M."/>
            <person name="Duchaud E."/>
        </authorList>
    </citation>
    <scope>NUCLEOTIDE SEQUENCE [LARGE SCALE GENOMIC DNA]</scope>
    <source>
        <strain evidence="3">DSM 17447 / CIP 109464 / GPTSA100-9</strain>
    </source>
</reference>
<sequence>MKRKTLQWLCGICGSTALVMTYKILDTQEEIYQQFFSALAIFNLLILIKLISILTEKKYEN</sequence>
<dbReference type="Proteomes" id="UP000007599">
    <property type="component" value="Chromosome I"/>
</dbReference>
<dbReference type="HOGENOM" id="CLU_2915768_0_0_10"/>